<reference evidence="1 2" key="1">
    <citation type="submission" date="2017-12" db="EMBL/GenBank/DDBJ databases">
        <title>Phylogenetic diversity of female urinary microbiome.</title>
        <authorList>
            <person name="Thomas-White K."/>
            <person name="Wolfe A.J."/>
        </authorList>
    </citation>
    <scope>NUCLEOTIDE SEQUENCE [LARGE SCALE GENOMIC DNA]</scope>
    <source>
        <strain evidence="1 2">UMB1298</strain>
    </source>
</reference>
<name>A0A2I1PBC7_9MICO</name>
<evidence type="ECO:0000313" key="1">
    <source>
        <dbReference type="EMBL" id="PKZ41928.1"/>
    </source>
</evidence>
<dbReference type="Pfam" id="PF21813">
    <property type="entry name" value="DUF6882"/>
    <property type="match status" value="1"/>
</dbReference>
<sequence>MEQTHAAALDKATIVNDAVLWSRIIQRHFDEFLDQEVGPDAQMGADLEGGRIQWASETADVTGDVHLIASVAPGPKSLLWAWANEMFAETEVAALSHRVREFGEAHGVTDLSEAEVPLDTEGRELEAAVVAAAHEAGMVAAKVTGTHPYYVSDAGNGTWVVVLVSGLQMPAPALAVLPGVLGEVLESGVLTDHRRALYHLGLDGPWPATWSADGSRVRFDDGEGRVEVELDEQGRIVRVSGDLA</sequence>
<dbReference type="RefSeq" id="WP_070703430.1">
    <property type="nucleotide sequence ID" value="NZ_JBHLVH010000004.1"/>
</dbReference>
<evidence type="ECO:0000313" key="2">
    <source>
        <dbReference type="Proteomes" id="UP000234206"/>
    </source>
</evidence>
<accession>A0A2I1PBC7</accession>
<dbReference type="InterPro" id="IPR049249">
    <property type="entry name" value="DUF6882"/>
</dbReference>
<proteinExistence type="predicted"/>
<dbReference type="AlphaFoldDB" id="A0A2I1PBC7"/>
<dbReference type="OrthoDB" id="7859927at2"/>
<dbReference type="EMBL" id="PKIZ01000008">
    <property type="protein sequence ID" value="PKZ41928.1"/>
    <property type="molecule type" value="Genomic_DNA"/>
</dbReference>
<comment type="caution">
    <text evidence="1">The sequence shown here is derived from an EMBL/GenBank/DDBJ whole genome shotgun (WGS) entry which is preliminary data.</text>
</comment>
<protein>
    <submittedName>
        <fullName evidence="1">Uncharacterized protein</fullName>
    </submittedName>
</protein>
<keyword evidence="2" id="KW-1185">Reference proteome</keyword>
<dbReference type="Proteomes" id="UP000234206">
    <property type="component" value="Unassembled WGS sequence"/>
</dbReference>
<gene>
    <name evidence="1" type="ORF">CYJ76_05645</name>
</gene>
<organism evidence="1 2">
    <name type="scientific">Kytococcus schroeteri</name>
    <dbReference type="NCBI Taxonomy" id="138300"/>
    <lineage>
        <taxon>Bacteria</taxon>
        <taxon>Bacillati</taxon>
        <taxon>Actinomycetota</taxon>
        <taxon>Actinomycetes</taxon>
        <taxon>Micrococcales</taxon>
        <taxon>Kytococcaceae</taxon>
        <taxon>Kytococcus</taxon>
    </lineage>
</organism>